<evidence type="ECO:0000256" key="1">
    <source>
        <dbReference type="ARBA" id="ARBA00022690"/>
    </source>
</evidence>
<dbReference type="InterPro" id="IPR002919">
    <property type="entry name" value="TIL_dom"/>
</dbReference>
<evidence type="ECO:0000256" key="3">
    <source>
        <dbReference type="ARBA" id="ARBA00023157"/>
    </source>
</evidence>
<dbReference type="Proteomes" id="UP001432027">
    <property type="component" value="Unassembled WGS sequence"/>
</dbReference>
<evidence type="ECO:0000256" key="2">
    <source>
        <dbReference type="ARBA" id="ARBA00022900"/>
    </source>
</evidence>
<name>A0AAV5TIL6_9BILA</name>
<dbReference type="EMBL" id="BTSX01000004">
    <property type="protein sequence ID" value="GMS94074.1"/>
    <property type="molecule type" value="Genomic_DNA"/>
</dbReference>
<dbReference type="Pfam" id="PF01826">
    <property type="entry name" value="TIL"/>
    <property type="match status" value="2"/>
</dbReference>
<feature type="domain" description="TIL" evidence="4">
    <location>
        <begin position="39"/>
        <end position="89"/>
    </location>
</feature>
<keyword evidence="3" id="KW-1015">Disulfide bond</keyword>
<feature type="non-terminal residue" evidence="5">
    <location>
        <position position="140"/>
    </location>
</feature>
<protein>
    <recommendedName>
        <fullName evidence="4">TIL domain-containing protein</fullName>
    </recommendedName>
</protein>
<evidence type="ECO:0000259" key="4">
    <source>
        <dbReference type="Pfam" id="PF01826"/>
    </source>
</evidence>
<dbReference type="CDD" id="cd19941">
    <property type="entry name" value="TIL"/>
    <property type="match status" value="1"/>
</dbReference>
<proteinExistence type="predicted"/>
<keyword evidence="2" id="KW-0722">Serine protease inhibitor</keyword>
<evidence type="ECO:0000313" key="5">
    <source>
        <dbReference type="EMBL" id="GMS94074.1"/>
    </source>
</evidence>
<feature type="domain" description="TIL" evidence="4">
    <location>
        <begin position="98"/>
        <end position="140"/>
    </location>
</feature>
<dbReference type="InterPro" id="IPR036084">
    <property type="entry name" value="Ser_inhib-like_sf"/>
</dbReference>
<keyword evidence="6" id="KW-1185">Reference proteome</keyword>
<keyword evidence="1" id="KW-0646">Protease inhibitor</keyword>
<dbReference type="PANTHER" id="PTHR23259">
    <property type="entry name" value="RIDDLE"/>
    <property type="match status" value="1"/>
</dbReference>
<feature type="non-terminal residue" evidence="5">
    <location>
        <position position="1"/>
    </location>
</feature>
<dbReference type="GO" id="GO:0004867">
    <property type="term" value="F:serine-type endopeptidase inhibitor activity"/>
    <property type="evidence" value="ECO:0007669"/>
    <property type="project" value="UniProtKB-KW"/>
</dbReference>
<accession>A0AAV5TIL6</accession>
<comment type="caution">
    <text evidence="5">The sequence shown here is derived from an EMBL/GenBank/DDBJ whole genome shotgun (WGS) entry which is preliminary data.</text>
</comment>
<organism evidence="5 6">
    <name type="scientific">Pristionchus entomophagus</name>
    <dbReference type="NCBI Taxonomy" id="358040"/>
    <lineage>
        <taxon>Eukaryota</taxon>
        <taxon>Metazoa</taxon>
        <taxon>Ecdysozoa</taxon>
        <taxon>Nematoda</taxon>
        <taxon>Chromadorea</taxon>
        <taxon>Rhabditida</taxon>
        <taxon>Rhabditina</taxon>
        <taxon>Diplogasteromorpha</taxon>
        <taxon>Diplogasteroidea</taxon>
        <taxon>Neodiplogasteridae</taxon>
        <taxon>Pristionchus</taxon>
    </lineage>
</organism>
<sequence length="140" mass="15372">PCPRRCQRPRCVCDAGFVRSGGQCIRRAMCPQNVEISACLNNEVYRTCATSCEPTCQNQNPTCSMQCLSPRCQCDSGFVRNSNSQCVREIDVKLISACSANEIFRKCATACEPTCKNQQPNCNSLACGPPKCQCQPGSFR</sequence>
<dbReference type="SUPFAM" id="SSF57567">
    <property type="entry name" value="Serine protease inhibitors"/>
    <property type="match status" value="2"/>
</dbReference>
<dbReference type="InterPro" id="IPR051368">
    <property type="entry name" value="SerProtInhib-TIL_Domain"/>
</dbReference>
<gene>
    <name evidence="5" type="ORF">PENTCL1PPCAC_16249</name>
</gene>
<reference evidence="5" key="1">
    <citation type="submission" date="2023-10" db="EMBL/GenBank/DDBJ databases">
        <title>Genome assembly of Pristionchus species.</title>
        <authorList>
            <person name="Yoshida K."/>
            <person name="Sommer R.J."/>
        </authorList>
    </citation>
    <scope>NUCLEOTIDE SEQUENCE</scope>
    <source>
        <strain evidence="5">RS0144</strain>
    </source>
</reference>
<evidence type="ECO:0000313" key="6">
    <source>
        <dbReference type="Proteomes" id="UP001432027"/>
    </source>
</evidence>
<dbReference type="PANTHER" id="PTHR23259:SF70">
    <property type="entry name" value="ACCESSORY GLAND PROTEIN ACP62F-RELATED"/>
    <property type="match status" value="1"/>
</dbReference>
<dbReference type="Gene3D" id="2.10.25.10">
    <property type="entry name" value="Laminin"/>
    <property type="match status" value="3"/>
</dbReference>
<dbReference type="AlphaFoldDB" id="A0AAV5TIL6"/>